<dbReference type="Proteomes" id="UP001607303">
    <property type="component" value="Unassembled WGS sequence"/>
</dbReference>
<dbReference type="EMBL" id="JAYRBN010000058">
    <property type="protein sequence ID" value="KAL2741859.1"/>
    <property type="molecule type" value="Genomic_DNA"/>
</dbReference>
<protein>
    <submittedName>
        <fullName evidence="1">Uncharacterized protein</fullName>
    </submittedName>
</protein>
<keyword evidence="2" id="KW-1185">Reference proteome</keyword>
<sequence>DGIGIWIFSRLFSTYAVTCERSILFESTFKINSRIRVSASLKIIEEMNMLLLRNNIDYDYDRALPVYNDVELLYFQLTSISTYFLFNFLRIILLESEVTWSTSVLEPSQNFLSSE</sequence>
<dbReference type="AlphaFoldDB" id="A0ABD2CA67"/>
<accession>A0ABD2CA67</accession>
<reference evidence="1 2" key="1">
    <citation type="journal article" date="2024" name="Ann. Entomol. Soc. Am.">
        <title>Genomic analyses of the southern and eastern yellowjacket wasps (Hymenoptera: Vespidae) reveal evolutionary signatures of social life.</title>
        <authorList>
            <person name="Catto M.A."/>
            <person name="Caine P.B."/>
            <person name="Orr S.E."/>
            <person name="Hunt B.G."/>
            <person name="Goodisman M.A.D."/>
        </authorList>
    </citation>
    <scope>NUCLEOTIDE SEQUENCE [LARGE SCALE GENOMIC DNA]</scope>
    <source>
        <strain evidence="1">232</strain>
        <tissue evidence="1">Head and thorax</tissue>
    </source>
</reference>
<gene>
    <name evidence="1" type="ORF">V1477_009488</name>
</gene>
<name>A0ABD2CA67_VESMC</name>
<evidence type="ECO:0000313" key="1">
    <source>
        <dbReference type="EMBL" id="KAL2741859.1"/>
    </source>
</evidence>
<feature type="non-terminal residue" evidence="1">
    <location>
        <position position="1"/>
    </location>
</feature>
<proteinExistence type="predicted"/>
<comment type="caution">
    <text evidence="1">The sequence shown here is derived from an EMBL/GenBank/DDBJ whole genome shotgun (WGS) entry which is preliminary data.</text>
</comment>
<organism evidence="1 2">
    <name type="scientific">Vespula maculifrons</name>
    <name type="common">Eastern yellow jacket</name>
    <name type="synonym">Wasp</name>
    <dbReference type="NCBI Taxonomy" id="7453"/>
    <lineage>
        <taxon>Eukaryota</taxon>
        <taxon>Metazoa</taxon>
        <taxon>Ecdysozoa</taxon>
        <taxon>Arthropoda</taxon>
        <taxon>Hexapoda</taxon>
        <taxon>Insecta</taxon>
        <taxon>Pterygota</taxon>
        <taxon>Neoptera</taxon>
        <taxon>Endopterygota</taxon>
        <taxon>Hymenoptera</taxon>
        <taxon>Apocrita</taxon>
        <taxon>Aculeata</taxon>
        <taxon>Vespoidea</taxon>
        <taxon>Vespidae</taxon>
        <taxon>Vespinae</taxon>
        <taxon>Vespula</taxon>
    </lineage>
</organism>
<evidence type="ECO:0000313" key="2">
    <source>
        <dbReference type="Proteomes" id="UP001607303"/>
    </source>
</evidence>